<dbReference type="AlphaFoldDB" id="A0A1T4RYY6"/>
<proteinExistence type="predicted"/>
<evidence type="ECO:0000313" key="2">
    <source>
        <dbReference type="Proteomes" id="UP000190888"/>
    </source>
</evidence>
<dbReference type="EMBL" id="FUWH01000017">
    <property type="protein sequence ID" value="SKA21182.1"/>
    <property type="molecule type" value="Genomic_DNA"/>
</dbReference>
<accession>A0A1T4RYY6</accession>
<dbReference type="STRING" id="413434.SAMN04488132_1175"/>
<dbReference type="Proteomes" id="UP000190888">
    <property type="component" value="Unassembled WGS sequence"/>
</dbReference>
<sequence>MRYNNRNNRLRIREIHSTSLRVYEPFALVPGGITYRIVDANRTHFFYVKYDRDLRIEGSRVFSTPHRRVLSLWRNWK</sequence>
<organism evidence="1 2">
    <name type="scientific">Sediminibacterium ginsengisoli</name>
    <dbReference type="NCBI Taxonomy" id="413434"/>
    <lineage>
        <taxon>Bacteria</taxon>
        <taxon>Pseudomonadati</taxon>
        <taxon>Bacteroidota</taxon>
        <taxon>Chitinophagia</taxon>
        <taxon>Chitinophagales</taxon>
        <taxon>Chitinophagaceae</taxon>
        <taxon>Sediminibacterium</taxon>
    </lineage>
</organism>
<keyword evidence="2" id="KW-1185">Reference proteome</keyword>
<gene>
    <name evidence="1" type="ORF">SAMN04488132_1175</name>
</gene>
<evidence type="ECO:0000313" key="1">
    <source>
        <dbReference type="EMBL" id="SKA21182.1"/>
    </source>
</evidence>
<reference evidence="1 2" key="1">
    <citation type="submission" date="2017-02" db="EMBL/GenBank/DDBJ databases">
        <authorList>
            <person name="Peterson S.W."/>
        </authorList>
    </citation>
    <scope>NUCLEOTIDE SEQUENCE [LARGE SCALE GENOMIC DNA]</scope>
    <source>
        <strain evidence="1 2">DSM 22335</strain>
    </source>
</reference>
<name>A0A1T4RYY6_9BACT</name>
<protein>
    <submittedName>
        <fullName evidence="1">Uncharacterized protein</fullName>
    </submittedName>
</protein>